<dbReference type="OrthoDB" id="581239at2"/>
<dbReference type="RefSeq" id="WP_074294359.1">
    <property type="nucleotide sequence ID" value="NZ_FSRU01000001.1"/>
</dbReference>
<evidence type="ECO:0000313" key="4">
    <source>
        <dbReference type="Proteomes" id="UP000185151"/>
    </source>
</evidence>
<sequence length="455" mass="49179">MKTHAIVGLTLLLAAGAAHANQFNTQCAYSHTLPDDAIVYPGKPGEAMVHDFFGNTHTNAFSTPDSLTQDIATTCDSPADPSAYWSPQLKRGAEIIPPMYEKTYYRNDQPVVPVNVIPAGLEMLAGDHMGTQQNPHIDFLCAGQGYVKEPPKTCPPKTPGEHSQFNISVHFPDCWDGKTLVPILGNSRAARMQAARKAASGQLNVAYRNSDGTCPSAYPVKIPELQMNLAYDLGTNPDMSDMQLSMDPVFQNGQWVPQWGSLYTAHGDFMNAWRPETMQYLIDTCMNKPATPGSTCDKNIPTYYSAAAANVQLDSNGVAQPAGTTLVAAPGNLVFIRFPMPANLNDYPYAKSYLQSFGGNVTDTAAITIQLYAAHTDWDETGHAPTVASCDLSQRIGGIYLDNVQQVRLNDISGYIASQRAAGASQIGICIKNPVSQTVSFSSRSGAWTPGLYLK</sequence>
<evidence type="ECO:0000313" key="3">
    <source>
        <dbReference type="EMBL" id="SIO08350.1"/>
    </source>
</evidence>
<keyword evidence="1" id="KW-0732">Signal</keyword>
<dbReference type="EMBL" id="FSRU01000001">
    <property type="protein sequence ID" value="SIO08350.1"/>
    <property type="molecule type" value="Genomic_DNA"/>
</dbReference>
<proteinExistence type="predicted"/>
<dbReference type="AlphaFoldDB" id="A0A1N6GLG1"/>
<protein>
    <recommendedName>
        <fullName evidence="2">DUF1996 domain-containing protein</fullName>
    </recommendedName>
</protein>
<dbReference type="Proteomes" id="UP000185151">
    <property type="component" value="Unassembled WGS sequence"/>
</dbReference>
<feature type="signal peptide" evidence="1">
    <location>
        <begin position="1"/>
        <end position="20"/>
    </location>
</feature>
<evidence type="ECO:0000259" key="2">
    <source>
        <dbReference type="Pfam" id="PF09362"/>
    </source>
</evidence>
<evidence type="ECO:0000256" key="1">
    <source>
        <dbReference type="SAM" id="SignalP"/>
    </source>
</evidence>
<feature type="domain" description="DUF1996" evidence="2">
    <location>
        <begin position="36"/>
        <end position="273"/>
    </location>
</feature>
<dbReference type="PANTHER" id="PTHR43662">
    <property type="match status" value="1"/>
</dbReference>
<dbReference type="Pfam" id="PF09362">
    <property type="entry name" value="DUF1996"/>
    <property type="match status" value="1"/>
</dbReference>
<dbReference type="PANTHER" id="PTHR43662:SF3">
    <property type="entry name" value="DOMAIN PROTEIN, PUTATIVE (AFU_ORTHOLOGUE AFUA_6G11970)-RELATED"/>
    <property type="match status" value="1"/>
</dbReference>
<keyword evidence="4" id="KW-1185">Reference proteome</keyword>
<gene>
    <name evidence="3" type="ORF">SAMN05444165_0838</name>
</gene>
<feature type="chain" id="PRO_5012771526" description="DUF1996 domain-containing protein" evidence="1">
    <location>
        <begin position="21"/>
        <end position="455"/>
    </location>
</feature>
<accession>A0A1N6GLG1</accession>
<name>A0A1N6GLG1_9BURK</name>
<organism evidence="3 4">
    <name type="scientific">Paraburkholderia phenazinium</name>
    <dbReference type="NCBI Taxonomy" id="60549"/>
    <lineage>
        <taxon>Bacteria</taxon>
        <taxon>Pseudomonadati</taxon>
        <taxon>Pseudomonadota</taxon>
        <taxon>Betaproteobacteria</taxon>
        <taxon>Burkholderiales</taxon>
        <taxon>Burkholderiaceae</taxon>
        <taxon>Paraburkholderia</taxon>
    </lineage>
</organism>
<dbReference type="GO" id="GO:0005576">
    <property type="term" value="C:extracellular region"/>
    <property type="evidence" value="ECO:0007669"/>
    <property type="project" value="UniProtKB-SubCell"/>
</dbReference>
<reference evidence="3 4" key="1">
    <citation type="submission" date="2016-11" db="EMBL/GenBank/DDBJ databases">
        <authorList>
            <person name="Jaros S."/>
            <person name="Januszkiewicz K."/>
            <person name="Wedrychowicz H."/>
        </authorList>
    </citation>
    <scope>NUCLEOTIDE SEQUENCE [LARGE SCALE GENOMIC DNA]</scope>
    <source>
        <strain evidence="3 4">GAS95</strain>
    </source>
</reference>
<dbReference type="InterPro" id="IPR018535">
    <property type="entry name" value="DUF1996"/>
</dbReference>